<evidence type="ECO:0000256" key="9">
    <source>
        <dbReference type="PROSITE-ProRule" id="PRU10060"/>
    </source>
</evidence>
<dbReference type="FunFam" id="1.50.10.10:FF:000020">
    <property type="entry name" value="Endoglucanase"/>
    <property type="match status" value="1"/>
</dbReference>
<dbReference type="PROSITE" id="PS00592">
    <property type="entry name" value="GH9_2"/>
    <property type="match status" value="1"/>
</dbReference>
<feature type="active site" evidence="9">
    <location>
        <position position="568"/>
    </location>
</feature>
<accession>A0A4Y7IK97</accession>
<keyword evidence="15" id="KW-1185">Reference proteome</keyword>
<organism evidence="14 15">
    <name type="scientific">Papaver somniferum</name>
    <name type="common">Opium poppy</name>
    <dbReference type="NCBI Taxonomy" id="3469"/>
    <lineage>
        <taxon>Eukaryota</taxon>
        <taxon>Viridiplantae</taxon>
        <taxon>Streptophyta</taxon>
        <taxon>Embryophyta</taxon>
        <taxon>Tracheophyta</taxon>
        <taxon>Spermatophyta</taxon>
        <taxon>Magnoliopsida</taxon>
        <taxon>Ranunculales</taxon>
        <taxon>Papaveraceae</taxon>
        <taxon>Papaveroideae</taxon>
        <taxon>Papaver</taxon>
    </lineage>
</organism>
<dbReference type="Gene3D" id="1.50.10.10">
    <property type="match status" value="1"/>
</dbReference>
<dbReference type="OMA" id="MCSYLHQ"/>
<keyword evidence="3 8" id="KW-0378">Hydrolase</keyword>
<dbReference type="Gramene" id="RZC47878">
    <property type="protein sequence ID" value="RZC47878"/>
    <property type="gene ID" value="C5167_040816"/>
</dbReference>
<evidence type="ECO:0000256" key="5">
    <source>
        <dbReference type="ARBA" id="ARBA00023277"/>
    </source>
</evidence>
<dbReference type="PANTHER" id="PTHR22298">
    <property type="entry name" value="ENDO-1,4-BETA-GLUCANASE"/>
    <property type="match status" value="1"/>
</dbReference>
<dbReference type="STRING" id="3469.A0A4Y7IK97"/>
<dbReference type="GO" id="GO:0030245">
    <property type="term" value="P:cellulose catabolic process"/>
    <property type="evidence" value="ECO:0007669"/>
    <property type="project" value="UniProtKB-KW"/>
</dbReference>
<dbReference type="InterPro" id="IPR008928">
    <property type="entry name" value="6-hairpin_glycosidase_sf"/>
</dbReference>
<dbReference type="SUPFAM" id="SSF48208">
    <property type="entry name" value="Six-hairpin glycosidases"/>
    <property type="match status" value="1"/>
</dbReference>
<evidence type="ECO:0000256" key="10">
    <source>
        <dbReference type="RuleBase" id="RU361166"/>
    </source>
</evidence>
<evidence type="ECO:0000256" key="2">
    <source>
        <dbReference type="ARBA" id="ARBA00007072"/>
    </source>
</evidence>
<evidence type="ECO:0000313" key="15">
    <source>
        <dbReference type="Proteomes" id="UP000316621"/>
    </source>
</evidence>
<reference evidence="14 15" key="1">
    <citation type="journal article" date="2018" name="Science">
        <title>The opium poppy genome and morphinan production.</title>
        <authorList>
            <person name="Guo L."/>
            <person name="Winzer T."/>
            <person name="Yang X."/>
            <person name="Li Y."/>
            <person name="Ning Z."/>
            <person name="He Z."/>
            <person name="Teodor R."/>
            <person name="Lu Y."/>
            <person name="Bowser T.A."/>
            <person name="Graham I.A."/>
            <person name="Ye K."/>
        </authorList>
    </citation>
    <scope>NUCLEOTIDE SEQUENCE [LARGE SCALE GENOMIC DNA]</scope>
    <source>
        <strain evidence="15">cv. HN1</strain>
        <tissue evidence="14">Leaves</tissue>
    </source>
</reference>
<keyword evidence="6 8" id="KW-0326">Glycosidase</keyword>
<feature type="region of interest" description="Disordered" evidence="11">
    <location>
        <begin position="1"/>
        <end position="29"/>
    </location>
</feature>
<evidence type="ECO:0000313" key="14">
    <source>
        <dbReference type="EMBL" id="RZC47878.1"/>
    </source>
</evidence>
<dbReference type="AlphaFoldDB" id="A0A4Y7IK97"/>
<dbReference type="InterPro" id="IPR018221">
    <property type="entry name" value="Glyco_hydro_9_His_AS"/>
</dbReference>
<comment type="similarity">
    <text evidence="2 8 10">Belongs to the glycosyl hydrolase 9 (cellulase E) family.</text>
</comment>
<sequence>MLSSNLWGGSFEMHDDDNRDRNTTVDDNLDRGALTNQQQLDQAQQSWLLGPKENKRKKYIDFGCVVCSRQAVKWSFWTIVLAFVVIALPTIIVKNWPKHKVQPTPPDQYHVALTKALKFFDAQMSGRLPKNHNISWRGPSGLKDGASLTDVKGGLVGGYYDAGDNIKFNFPMAFSMSMLSWSVIEYSHKYKSIGEYDHIRDIIKWGTDYLLLTFNSSATNIDKIYSQVGVGRNDSTSPDDHNCWQRPEDMNYDRPVQTTTAGCDLASEMASALASASIVFIDDRKYSQKLIKGATALFAFGRDFTKRATYSQGKPDIEQFYKSSGYWDEFMWGAAWMYYATGNSSYLSLATNPGIPNHANASLRSADMGVLSWDNKLPAAELLLTRMRIFLSPGYPYEDMLRSYQNLTSLNMCSYLKKYNVYNFTKGGLIQLNHGGPQNLQYVVNAAFIASLFVDYMNATGVPGWYCGTQYTGADELHKFATSQVDYILGANPSKMSYVVGYGEKFPKHVHHRGASIPLDGHKYTCTGGFKWRDTQNSNPHNLTGAMVGGPDRSDKFQDFRRNYNFTEPTLAGNAGLVAALVSLTTTGGSIVDKNSMFSGVPPLSPTPPPPPPPWKP</sequence>
<evidence type="ECO:0000256" key="3">
    <source>
        <dbReference type="ARBA" id="ARBA00022801"/>
    </source>
</evidence>
<evidence type="ECO:0000256" key="6">
    <source>
        <dbReference type="ARBA" id="ARBA00023295"/>
    </source>
</evidence>
<evidence type="ECO:0000256" key="11">
    <source>
        <dbReference type="SAM" id="MobiDB-lite"/>
    </source>
</evidence>
<dbReference type="InterPro" id="IPR033126">
    <property type="entry name" value="Glyco_hydro_9_Asp/Glu_AS"/>
</dbReference>
<feature type="transmembrane region" description="Helical" evidence="12">
    <location>
        <begin position="74"/>
        <end position="93"/>
    </location>
</feature>
<evidence type="ECO:0000256" key="4">
    <source>
        <dbReference type="ARBA" id="ARBA00023001"/>
    </source>
</evidence>
<dbReference type="InterPro" id="IPR012341">
    <property type="entry name" value="6hp_glycosidase-like_sf"/>
</dbReference>
<evidence type="ECO:0000256" key="12">
    <source>
        <dbReference type="SAM" id="Phobius"/>
    </source>
</evidence>
<dbReference type="PROSITE" id="PS00698">
    <property type="entry name" value="GH9_3"/>
    <property type="match status" value="1"/>
</dbReference>
<dbReference type="Pfam" id="PF00759">
    <property type="entry name" value="Glyco_hydro_9"/>
    <property type="match status" value="1"/>
</dbReference>
<protein>
    <recommendedName>
        <fullName evidence="10">Endoglucanase</fullName>
        <ecNumber evidence="10">3.2.1.4</ecNumber>
    </recommendedName>
</protein>
<evidence type="ECO:0000256" key="8">
    <source>
        <dbReference type="PROSITE-ProRule" id="PRU10059"/>
    </source>
</evidence>
<keyword evidence="7 8" id="KW-0624">Polysaccharide degradation</keyword>
<feature type="region of interest" description="Disordered" evidence="11">
    <location>
        <begin position="598"/>
        <end position="617"/>
    </location>
</feature>
<evidence type="ECO:0000256" key="7">
    <source>
        <dbReference type="ARBA" id="ARBA00023326"/>
    </source>
</evidence>
<dbReference type="Proteomes" id="UP000316621">
    <property type="component" value="Chromosome 1"/>
</dbReference>
<name>A0A4Y7IK97_PAPSO</name>
<proteinExistence type="inferred from homology"/>
<dbReference type="InterPro" id="IPR001701">
    <property type="entry name" value="Glyco_hydro_9"/>
</dbReference>
<keyword evidence="12" id="KW-0472">Membrane</keyword>
<feature type="active site" evidence="8">
    <location>
        <position position="511"/>
    </location>
</feature>
<dbReference type="OrthoDB" id="10257085at2759"/>
<dbReference type="EMBL" id="CM010715">
    <property type="protein sequence ID" value="RZC47878.1"/>
    <property type="molecule type" value="Genomic_DNA"/>
</dbReference>
<feature type="compositionally biased region" description="Basic and acidic residues" evidence="11">
    <location>
        <begin position="12"/>
        <end position="29"/>
    </location>
</feature>
<comment type="catalytic activity">
    <reaction evidence="1 10">
        <text>Endohydrolysis of (1-&gt;4)-beta-D-glucosidic linkages in cellulose, lichenin and cereal beta-D-glucans.</text>
        <dbReference type="EC" id="3.2.1.4"/>
    </reaction>
</comment>
<keyword evidence="5 8" id="KW-0119">Carbohydrate metabolism</keyword>
<dbReference type="GO" id="GO:0008810">
    <property type="term" value="F:cellulase activity"/>
    <property type="evidence" value="ECO:0007669"/>
    <property type="project" value="UniProtKB-EC"/>
</dbReference>
<keyword evidence="4 10" id="KW-0136">Cellulose degradation</keyword>
<keyword evidence="12" id="KW-0812">Transmembrane</keyword>
<feature type="domain" description="Glycoside hydrolase family 9" evidence="13">
    <location>
        <begin position="109"/>
        <end position="581"/>
    </location>
</feature>
<gene>
    <name evidence="14" type="ORF">C5167_040816</name>
</gene>
<feature type="active site" evidence="9">
    <location>
        <position position="559"/>
    </location>
</feature>
<keyword evidence="12" id="KW-1133">Transmembrane helix</keyword>
<evidence type="ECO:0000259" key="13">
    <source>
        <dbReference type="Pfam" id="PF00759"/>
    </source>
</evidence>
<evidence type="ECO:0000256" key="1">
    <source>
        <dbReference type="ARBA" id="ARBA00000966"/>
    </source>
</evidence>
<feature type="compositionally biased region" description="Pro residues" evidence="11">
    <location>
        <begin position="603"/>
        <end position="617"/>
    </location>
</feature>
<dbReference type="EC" id="3.2.1.4" evidence="10"/>